<name>A0A1Y5IJB2_OSTTA</name>
<feature type="region of interest" description="Disordered" evidence="1">
    <location>
        <begin position="1"/>
        <end position="34"/>
    </location>
</feature>
<accession>A0A1Y5IJB2</accession>
<organism evidence="2">
    <name type="scientific">Ostreococcus tauri</name>
    <name type="common">Marine green alga</name>
    <dbReference type="NCBI Taxonomy" id="70448"/>
    <lineage>
        <taxon>Eukaryota</taxon>
        <taxon>Viridiplantae</taxon>
        <taxon>Chlorophyta</taxon>
        <taxon>Mamiellophyceae</taxon>
        <taxon>Mamiellales</taxon>
        <taxon>Bathycoccaceae</taxon>
        <taxon>Ostreococcus</taxon>
    </lineage>
</organism>
<protein>
    <submittedName>
        <fullName evidence="2">Uncharacterized protein</fullName>
    </submittedName>
</protein>
<dbReference type="Proteomes" id="UP000195557">
    <property type="component" value="Unassembled WGS sequence"/>
</dbReference>
<dbReference type="AlphaFoldDB" id="A0A1Y5IJB2"/>
<evidence type="ECO:0000256" key="1">
    <source>
        <dbReference type="SAM" id="MobiDB-lite"/>
    </source>
</evidence>
<reference evidence="2" key="1">
    <citation type="submission" date="2017-04" db="EMBL/GenBank/DDBJ databases">
        <title>Population genomics of picophytoplankton unveils novel chromosome hypervariability.</title>
        <authorList>
            <consortium name="DOE Joint Genome Institute"/>
            <person name="Blanc-Mathieu R."/>
            <person name="Krasovec M."/>
            <person name="Hebrard M."/>
            <person name="Yau S."/>
            <person name="Desgranges E."/>
            <person name="Martin J."/>
            <person name="Schackwitz W."/>
            <person name="Kuo A."/>
            <person name="Salin G."/>
            <person name="Donnadieu C."/>
            <person name="Desdevises Y."/>
            <person name="Sanchez-Ferandin S."/>
            <person name="Moreau H."/>
            <person name="Rivals E."/>
            <person name="Grigoriev I.V."/>
            <person name="Grimsley N."/>
            <person name="Eyre-Walker A."/>
            <person name="Piganeau G."/>
        </authorList>
    </citation>
    <scope>NUCLEOTIDE SEQUENCE [LARGE SCALE GENOMIC DNA]</scope>
    <source>
        <strain evidence="2">RCC 1115</strain>
    </source>
</reference>
<dbReference type="OMA" id="DMCLDGY"/>
<gene>
    <name evidence="2" type="ORF">BE221DRAFT_107027</name>
</gene>
<feature type="compositionally biased region" description="Low complexity" evidence="1">
    <location>
        <begin position="1"/>
        <end position="26"/>
    </location>
</feature>
<dbReference type="EMBL" id="KZ155771">
    <property type="protein sequence ID" value="OUS49661.1"/>
    <property type="molecule type" value="Genomic_DNA"/>
</dbReference>
<evidence type="ECO:0000313" key="2">
    <source>
        <dbReference type="EMBL" id="OUS49661.1"/>
    </source>
</evidence>
<proteinExistence type="predicted"/>
<sequence length="334" mass="37845">MRSTRSHPSAPASVARRRASSTSTGANRRRRARRIPRGFDDIDAVAEDVSVDDYATWRHENPKRASAWEAYADARPEGGSYSVGKKPLDEQFLSELMLALLRNHRRGVRAEVILQKVRSNMELDGYKSVLVGIGRMEQWELAREVIDFVKAEGRERADEVLTSNWFMALATRRLEEEAYDATCDVFDYMREFGSKPSGETIEVFARLTVRVAFVLPPSAPRSESSRIIHLQKHHLSDLKVIEEKRIPLNETTDAEPYMTQAQRDKVREIAGWLSESDAGKALWHVHFGNPAEEFQPGAPGALTPNRTISVALESGDIDLYGDIDKLRDKLKDFY</sequence>